<proteinExistence type="predicted"/>
<keyword evidence="1" id="KW-0472">Membrane</keyword>
<feature type="transmembrane region" description="Helical" evidence="1">
    <location>
        <begin position="33"/>
        <end position="50"/>
    </location>
</feature>
<reference evidence="2" key="1">
    <citation type="journal article" date="2014" name="Front. Microbiol.">
        <title>High frequency of phylogenetically diverse reductive dehalogenase-homologous genes in deep subseafloor sedimentary metagenomes.</title>
        <authorList>
            <person name="Kawai M."/>
            <person name="Futagami T."/>
            <person name="Toyoda A."/>
            <person name="Takaki Y."/>
            <person name="Nishi S."/>
            <person name="Hori S."/>
            <person name="Arai W."/>
            <person name="Tsubouchi T."/>
            <person name="Morono Y."/>
            <person name="Uchiyama I."/>
            <person name="Ito T."/>
            <person name="Fujiyama A."/>
            <person name="Inagaki F."/>
            <person name="Takami H."/>
        </authorList>
    </citation>
    <scope>NUCLEOTIDE SEQUENCE</scope>
    <source>
        <strain evidence="2">Expedition CK06-06</strain>
    </source>
</reference>
<dbReference type="AlphaFoldDB" id="X1J1J7"/>
<keyword evidence="1" id="KW-0812">Transmembrane</keyword>
<feature type="non-terminal residue" evidence="2">
    <location>
        <position position="1"/>
    </location>
</feature>
<dbReference type="EMBL" id="BARU01026264">
    <property type="protein sequence ID" value="GAH75385.1"/>
    <property type="molecule type" value="Genomic_DNA"/>
</dbReference>
<name>X1J1J7_9ZZZZ</name>
<protein>
    <submittedName>
        <fullName evidence="2">Uncharacterized protein</fullName>
    </submittedName>
</protein>
<comment type="caution">
    <text evidence="2">The sequence shown here is derived from an EMBL/GenBank/DDBJ whole genome shotgun (WGS) entry which is preliminary data.</text>
</comment>
<keyword evidence="1" id="KW-1133">Transmembrane helix</keyword>
<accession>X1J1J7</accession>
<gene>
    <name evidence="2" type="ORF">S03H2_42213</name>
</gene>
<evidence type="ECO:0000313" key="2">
    <source>
        <dbReference type="EMBL" id="GAH75385.1"/>
    </source>
</evidence>
<organism evidence="2">
    <name type="scientific">marine sediment metagenome</name>
    <dbReference type="NCBI Taxonomy" id="412755"/>
    <lineage>
        <taxon>unclassified sequences</taxon>
        <taxon>metagenomes</taxon>
        <taxon>ecological metagenomes</taxon>
    </lineage>
</organism>
<evidence type="ECO:0000256" key="1">
    <source>
        <dbReference type="SAM" id="Phobius"/>
    </source>
</evidence>
<sequence length="63" mass="6738">DKDNDYGYGLPFPDTILQAVGARPLVGANVLDMIGPLLTVGILSMVMPAMTKSFKQGVRDEVT</sequence>